<sequence length="165" mass="19016">MKLIIVLAFLGMAFSGCNIKLDGRPGVSQSISDSKSREVFTAEYEVRYRPIGSDLPEINVTEAWVEKKWRFTKFSYDDTNIQEGYQLCFKVDKGSIKDLNNEWFIERKGSEAMGQVGEDRIWISDFDMMDTDSVFYKVFKGRPRLETPSSKSLGELILIKKKETK</sequence>
<keyword evidence="2" id="KW-1185">Reference proteome</keyword>
<evidence type="ECO:0008006" key="3">
    <source>
        <dbReference type="Google" id="ProtNLM"/>
    </source>
</evidence>
<comment type="caution">
    <text evidence="1">The sequence shown here is derived from an EMBL/GenBank/DDBJ whole genome shotgun (WGS) entry which is preliminary data.</text>
</comment>
<dbReference type="RefSeq" id="WP_395419530.1">
    <property type="nucleotide sequence ID" value="NZ_JBIPKE010000020.1"/>
</dbReference>
<evidence type="ECO:0000313" key="2">
    <source>
        <dbReference type="Proteomes" id="UP001610063"/>
    </source>
</evidence>
<proteinExistence type="predicted"/>
<organism evidence="1 2">
    <name type="scientific">Marinoscillum luteum</name>
    <dbReference type="NCBI Taxonomy" id="861051"/>
    <lineage>
        <taxon>Bacteria</taxon>
        <taxon>Pseudomonadati</taxon>
        <taxon>Bacteroidota</taxon>
        <taxon>Cytophagia</taxon>
        <taxon>Cytophagales</taxon>
        <taxon>Reichenbachiellaceae</taxon>
        <taxon>Marinoscillum</taxon>
    </lineage>
</organism>
<name>A0ABW7NEM6_9BACT</name>
<protein>
    <recommendedName>
        <fullName evidence="3">Lipoprotein</fullName>
    </recommendedName>
</protein>
<gene>
    <name evidence="1" type="ORF">ACHKAR_21480</name>
</gene>
<accession>A0ABW7NEM6</accession>
<dbReference type="PROSITE" id="PS51257">
    <property type="entry name" value="PROKAR_LIPOPROTEIN"/>
    <property type="match status" value="1"/>
</dbReference>
<dbReference type="Proteomes" id="UP001610063">
    <property type="component" value="Unassembled WGS sequence"/>
</dbReference>
<dbReference type="EMBL" id="JBIPKE010000020">
    <property type="protein sequence ID" value="MFH6986040.1"/>
    <property type="molecule type" value="Genomic_DNA"/>
</dbReference>
<evidence type="ECO:0000313" key="1">
    <source>
        <dbReference type="EMBL" id="MFH6986040.1"/>
    </source>
</evidence>
<reference evidence="1 2" key="1">
    <citation type="journal article" date="2013" name="Int. J. Syst. Evol. Microbiol.">
        <title>Marinoscillum luteum sp. nov., isolated from marine sediment.</title>
        <authorList>
            <person name="Cha I.T."/>
            <person name="Park S.J."/>
            <person name="Kim S.J."/>
            <person name="Kim J.G."/>
            <person name="Jung M.Y."/>
            <person name="Shin K.S."/>
            <person name="Kwon K.K."/>
            <person name="Yang S.H."/>
            <person name="Seo Y.S."/>
            <person name="Rhee S.K."/>
        </authorList>
    </citation>
    <scope>NUCLEOTIDE SEQUENCE [LARGE SCALE GENOMIC DNA]</scope>
    <source>
        <strain evidence="1 2">KCTC 23939</strain>
    </source>
</reference>